<evidence type="ECO:0000256" key="1">
    <source>
        <dbReference type="SAM" id="Phobius"/>
    </source>
</evidence>
<dbReference type="RefSeq" id="WP_210000933.1">
    <property type="nucleotide sequence ID" value="NZ_BAAAJY010000001.1"/>
</dbReference>
<protein>
    <submittedName>
        <fullName evidence="2">Pheromone shutdown protein TraB</fullName>
    </submittedName>
</protein>
<feature type="transmembrane region" description="Helical" evidence="1">
    <location>
        <begin position="62"/>
        <end position="84"/>
    </location>
</feature>
<keyword evidence="1" id="KW-1133">Transmembrane helix</keyword>
<dbReference type="EMBL" id="JAGIOF010000001">
    <property type="protein sequence ID" value="MBP2388113.1"/>
    <property type="molecule type" value="Genomic_DNA"/>
</dbReference>
<feature type="transmembrane region" description="Helical" evidence="1">
    <location>
        <begin position="96"/>
        <end position="119"/>
    </location>
</feature>
<feature type="transmembrane region" description="Helical" evidence="1">
    <location>
        <begin position="31"/>
        <end position="50"/>
    </location>
</feature>
<evidence type="ECO:0000313" key="3">
    <source>
        <dbReference type="Proteomes" id="UP001296993"/>
    </source>
</evidence>
<dbReference type="Proteomes" id="UP001296993">
    <property type="component" value="Unassembled WGS sequence"/>
</dbReference>
<name>A0ABS4XI75_9MICC</name>
<evidence type="ECO:0000313" key="2">
    <source>
        <dbReference type="EMBL" id="MBP2388113.1"/>
    </source>
</evidence>
<proteinExistence type="predicted"/>
<keyword evidence="3" id="KW-1185">Reference proteome</keyword>
<keyword evidence="1" id="KW-0472">Membrane</keyword>
<sequence>MIIFLIRVAIYIGSAAIGLLVASWILPNFVLTANGFIVAVVVFAVVQTVLSRVGSWTASKFAPLAAGGVGLLSTFVALFVAQIFPEGLGIHGIDTWILAPLIVWIITTLGSWLLPMVFLKKRLAAKKH</sequence>
<feature type="transmembrane region" description="Helical" evidence="1">
    <location>
        <begin position="5"/>
        <end position="25"/>
    </location>
</feature>
<keyword evidence="1" id="KW-0812">Transmembrane</keyword>
<accession>A0ABS4XI75</accession>
<comment type="caution">
    <text evidence="2">The sequence shown here is derived from an EMBL/GenBank/DDBJ whole genome shotgun (WGS) entry which is preliminary data.</text>
</comment>
<gene>
    <name evidence="2" type="ORF">JOF47_003624</name>
</gene>
<organism evidence="2 3">
    <name type="scientific">Paeniglutamicibacter kerguelensis</name>
    <dbReference type="NCBI Taxonomy" id="254788"/>
    <lineage>
        <taxon>Bacteria</taxon>
        <taxon>Bacillati</taxon>
        <taxon>Actinomycetota</taxon>
        <taxon>Actinomycetes</taxon>
        <taxon>Micrococcales</taxon>
        <taxon>Micrococcaceae</taxon>
        <taxon>Paeniglutamicibacter</taxon>
    </lineage>
</organism>
<reference evidence="2 3" key="1">
    <citation type="submission" date="2021-03" db="EMBL/GenBank/DDBJ databases">
        <title>Sequencing the genomes of 1000 actinobacteria strains.</title>
        <authorList>
            <person name="Klenk H.-P."/>
        </authorList>
    </citation>
    <scope>NUCLEOTIDE SEQUENCE [LARGE SCALE GENOMIC DNA]</scope>
    <source>
        <strain evidence="2 3">DSM 15797</strain>
    </source>
</reference>